<dbReference type="Proteomes" id="UP001589797">
    <property type="component" value="Unassembled WGS sequence"/>
</dbReference>
<feature type="transmembrane region" description="Helical" evidence="1">
    <location>
        <begin position="37"/>
        <end position="54"/>
    </location>
</feature>
<keyword evidence="1" id="KW-0472">Membrane</keyword>
<evidence type="ECO:0000256" key="1">
    <source>
        <dbReference type="SAM" id="Phobius"/>
    </source>
</evidence>
<organism evidence="2 3">
    <name type="scientific">Fontibacter flavus</name>
    <dbReference type="NCBI Taxonomy" id="654838"/>
    <lineage>
        <taxon>Bacteria</taxon>
        <taxon>Pseudomonadati</taxon>
        <taxon>Bacteroidota</taxon>
        <taxon>Cytophagia</taxon>
        <taxon>Cytophagales</taxon>
        <taxon>Cyclobacteriaceae</taxon>
        <taxon>Fontibacter</taxon>
    </lineage>
</organism>
<keyword evidence="3" id="KW-1185">Reference proteome</keyword>
<proteinExistence type="predicted"/>
<keyword evidence="1" id="KW-1133">Transmembrane helix</keyword>
<protein>
    <recommendedName>
        <fullName evidence="4">MerC mercury resistance protein</fullName>
    </recommendedName>
</protein>
<evidence type="ECO:0000313" key="2">
    <source>
        <dbReference type="EMBL" id="MFC0263014.1"/>
    </source>
</evidence>
<name>A0ABV6FT08_9BACT</name>
<evidence type="ECO:0000313" key="3">
    <source>
        <dbReference type="Proteomes" id="UP001589797"/>
    </source>
</evidence>
<comment type="caution">
    <text evidence="2">The sequence shown here is derived from an EMBL/GenBank/DDBJ whole genome shotgun (WGS) entry which is preliminary data.</text>
</comment>
<gene>
    <name evidence="2" type="ORF">ACFFIP_10000</name>
</gene>
<accession>A0ABV6FT08</accession>
<feature type="transmembrane region" description="Helical" evidence="1">
    <location>
        <begin position="63"/>
        <end position="80"/>
    </location>
</feature>
<reference evidence="2 3" key="1">
    <citation type="submission" date="2024-09" db="EMBL/GenBank/DDBJ databases">
        <authorList>
            <person name="Sun Q."/>
            <person name="Mori K."/>
        </authorList>
    </citation>
    <scope>NUCLEOTIDE SEQUENCE [LARGE SCALE GENOMIC DNA]</scope>
    <source>
        <strain evidence="2 3">CCM 7650</strain>
    </source>
</reference>
<dbReference type="RefSeq" id="WP_382387476.1">
    <property type="nucleotide sequence ID" value="NZ_JBHLWI010000028.1"/>
</dbReference>
<keyword evidence="1" id="KW-0812">Transmembrane</keyword>
<evidence type="ECO:0008006" key="4">
    <source>
        <dbReference type="Google" id="ProtNLM"/>
    </source>
</evidence>
<dbReference type="EMBL" id="JBHLWI010000028">
    <property type="protein sequence ID" value="MFC0263014.1"/>
    <property type="molecule type" value="Genomic_DNA"/>
</dbReference>
<feature type="transmembrane region" description="Helical" evidence="1">
    <location>
        <begin position="86"/>
        <end position="104"/>
    </location>
</feature>
<sequence length="123" mass="13893">MRERLNTSAQAASLILVAAGLAWVVWSNDTTMKSMLTYLIVSMVVIESLSLYLIGRVYPESHTSFKVGIIATLLILLGIKTMLPDLFIPLTITVFAVNFLYNFYTNNKRRQGAFKRKAGKKFR</sequence>